<gene>
    <name evidence="9" type="ORF">V9T40_005815</name>
</gene>
<dbReference type="Gene3D" id="3.50.50.60">
    <property type="entry name" value="FAD/NAD(P)-binding domain"/>
    <property type="match status" value="1"/>
</dbReference>
<feature type="domain" description="Glucose-methanol-choline oxidoreductase N-terminal" evidence="8">
    <location>
        <begin position="313"/>
        <end position="327"/>
    </location>
</feature>
<evidence type="ECO:0000256" key="2">
    <source>
        <dbReference type="ARBA" id="ARBA00010790"/>
    </source>
</evidence>
<dbReference type="PIRSF" id="PIRSF000137">
    <property type="entry name" value="Alcohol_oxidase"/>
    <property type="match status" value="1"/>
</dbReference>
<evidence type="ECO:0000313" key="10">
    <source>
        <dbReference type="Proteomes" id="UP001367676"/>
    </source>
</evidence>
<comment type="caution">
    <text evidence="9">The sequence shown here is derived from an EMBL/GenBank/DDBJ whole genome shotgun (WGS) entry which is preliminary data.</text>
</comment>
<evidence type="ECO:0000256" key="1">
    <source>
        <dbReference type="ARBA" id="ARBA00001974"/>
    </source>
</evidence>
<dbReference type="PANTHER" id="PTHR11552:SF147">
    <property type="entry name" value="CHOLINE DEHYDROGENASE, MITOCHONDRIAL"/>
    <property type="match status" value="1"/>
</dbReference>
<keyword evidence="10" id="KW-1185">Reference proteome</keyword>
<dbReference type="PROSITE" id="PS00624">
    <property type="entry name" value="GMC_OXRED_2"/>
    <property type="match status" value="1"/>
</dbReference>
<evidence type="ECO:0000256" key="4">
    <source>
        <dbReference type="ARBA" id="ARBA00022827"/>
    </source>
</evidence>
<proteinExistence type="inferred from homology"/>
<accession>A0AAN9TSS8</accession>
<dbReference type="GO" id="GO:0016614">
    <property type="term" value="F:oxidoreductase activity, acting on CH-OH group of donors"/>
    <property type="evidence" value="ECO:0007669"/>
    <property type="project" value="InterPro"/>
</dbReference>
<dbReference type="EMBL" id="JBBCAQ010000003">
    <property type="protein sequence ID" value="KAK7604629.1"/>
    <property type="molecule type" value="Genomic_DNA"/>
</dbReference>
<keyword evidence="4 5" id="KW-0274">FAD</keyword>
<dbReference type="Proteomes" id="UP001367676">
    <property type="component" value="Unassembled WGS sequence"/>
</dbReference>
<dbReference type="Gene3D" id="3.30.560.10">
    <property type="entry name" value="Glucose Oxidase, domain 3"/>
    <property type="match status" value="1"/>
</dbReference>
<dbReference type="Pfam" id="PF05199">
    <property type="entry name" value="GMC_oxred_C"/>
    <property type="match status" value="1"/>
</dbReference>
<dbReference type="InterPro" id="IPR036188">
    <property type="entry name" value="FAD/NAD-bd_sf"/>
</dbReference>
<feature type="domain" description="Glucose-methanol-choline oxidoreductase N-terminal" evidence="7">
    <location>
        <begin position="133"/>
        <end position="156"/>
    </location>
</feature>
<dbReference type="Pfam" id="PF00732">
    <property type="entry name" value="GMC_oxred_N"/>
    <property type="match status" value="1"/>
</dbReference>
<evidence type="ECO:0000259" key="7">
    <source>
        <dbReference type="PROSITE" id="PS00623"/>
    </source>
</evidence>
<keyword evidence="3 6" id="KW-0285">Flavoprotein</keyword>
<evidence type="ECO:0000256" key="6">
    <source>
        <dbReference type="RuleBase" id="RU003968"/>
    </source>
</evidence>
<dbReference type="InterPro" id="IPR000172">
    <property type="entry name" value="GMC_OxRdtase_N"/>
</dbReference>
<comment type="cofactor">
    <cofactor evidence="1 5">
        <name>FAD</name>
        <dbReference type="ChEBI" id="CHEBI:57692"/>
    </cofactor>
</comment>
<dbReference type="GO" id="GO:0050660">
    <property type="term" value="F:flavin adenine dinucleotide binding"/>
    <property type="evidence" value="ECO:0007669"/>
    <property type="project" value="InterPro"/>
</dbReference>
<dbReference type="SUPFAM" id="SSF51905">
    <property type="entry name" value="FAD/NAD(P)-binding domain"/>
    <property type="match status" value="1"/>
</dbReference>
<protein>
    <recommendedName>
        <fullName evidence="7 8">Glucose-methanol-choline oxidoreductase N-terminal domain-containing protein</fullName>
    </recommendedName>
</protein>
<dbReference type="AlphaFoldDB" id="A0AAN9TSS8"/>
<comment type="similarity">
    <text evidence="2 6">Belongs to the GMC oxidoreductase family.</text>
</comment>
<dbReference type="InterPro" id="IPR012132">
    <property type="entry name" value="GMC_OxRdtase"/>
</dbReference>
<evidence type="ECO:0000313" key="9">
    <source>
        <dbReference type="EMBL" id="KAK7604629.1"/>
    </source>
</evidence>
<feature type="binding site" evidence="5">
    <location>
        <position position="277"/>
    </location>
    <ligand>
        <name>FAD</name>
        <dbReference type="ChEBI" id="CHEBI:57692"/>
    </ligand>
</feature>
<dbReference type="PANTHER" id="PTHR11552">
    <property type="entry name" value="GLUCOSE-METHANOL-CHOLINE GMC OXIDOREDUCTASE"/>
    <property type="match status" value="1"/>
</dbReference>
<evidence type="ECO:0000256" key="5">
    <source>
        <dbReference type="PIRSR" id="PIRSR000137-2"/>
    </source>
</evidence>
<dbReference type="InterPro" id="IPR007867">
    <property type="entry name" value="GMC_OxRtase_C"/>
</dbReference>
<evidence type="ECO:0000259" key="8">
    <source>
        <dbReference type="PROSITE" id="PS00624"/>
    </source>
</evidence>
<evidence type="ECO:0000256" key="3">
    <source>
        <dbReference type="ARBA" id="ARBA00022630"/>
    </source>
</evidence>
<name>A0AAN9TSS8_9HEMI</name>
<dbReference type="PROSITE" id="PS00623">
    <property type="entry name" value="GMC_OXRED_1"/>
    <property type="match status" value="1"/>
</dbReference>
<organism evidence="9 10">
    <name type="scientific">Parthenolecanium corni</name>
    <dbReference type="NCBI Taxonomy" id="536013"/>
    <lineage>
        <taxon>Eukaryota</taxon>
        <taxon>Metazoa</taxon>
        <taxon>Ecdysozoa</taxon>
        <taxon>Arthropoda</taxon>
        <taxon>Hexapoda</taxon>
        <taxon>Insecta</taxon>
        <taxon>Pterygota</taxon>
        <taxon>Neoptera</taxon>
        <taxon>Paraneoptera</taxon>
        <taxon>Hemiptera</taxon>
        <taxon>Sternorrhyncha</taxon>
        <taxon>Coccoidea</taxon>
        <taxon>Coccidae</taxon>
        <taxon>Parthenolecanium</taxon>
    </lineage>
</organism>
<sequence>MECVNASCANTGSIGVAHLMLTHLLSTITKSYCDLNPPYPADQSSDVFDADEVFDFIVVGAGSAGSVIANRLSEIFDWKVVIIEAGDDPPIESTIPGLYNTMLGTSYDWSFKVERSEKSCRSMVNNQCIWPRGKMLGGSSSINAMFYIRGFPSDYDNWEKLGNPGWSFADVLKYFKKLEKVHTSYSIERFHGYSGNVDVQNFSPVTQRNHLAVQKQIREAAEQTGLPFEEDLAATMTSGSTFPWGTVKDGVRASAAVAYLVPAANRTNLKIMKGTQVSKLLIDDKKLVYGVQVVKNGVFKNITCTKEVILSAGSINSPKILMLSGVGLKEHLDSFGIPTVANLSVGHNLQDHIYVMNSFVKMNNGQVQPPEDDVFYKYLTQRTELGTVLASMIFTNSSNATVDYPDIQFHIFDKPLHQRGSLLQTINFNTNVLKFLYNIRNMSDILTVLPTLLRPKSRGQILLRSANFSDPPKIISGYLDEDEDVRLLIEAFKYLKKYLNTEAFRNTTLYTIPVEECDKLESQSDAYYECQIRNFATTVYHQSGSCKMGPENDTEAVVDPRLKVYQVQGLRVVDSSIMPYIVSGNTNIPTIMIAEKGADMIKQDYGKGNSTEN</sequence>
<reference evidence="9 10" key="1">
    <citation type="submission" date="2024-03" db="EMBL/GenBank/DDBJ databases">
        <title>Adaptation during the transition from Ophiocordyceps entomopathogen to insect associate is accompanied by gene loss and intensified selection.</title>
        <authorList>
            <person name="Ward C.M."/>
            <person name="Onetto C.A."/>
            <person name="Borneman A.R."/>
        </authorList>
    </citation>
    <scope>NUCLEOTIDE SEQUENCE [LARGE SCALE GENOMIC DNA]</scope>
    <source>
        <strain evidence="9">AWRI1</strain>
        <tissue evidence="9">Single Adult Female</tissue>
    </source>
</reference>
<dbReference type="SUPFAM" id="SSF54373">
    <property type="entry name" value="FAD-linked reductases, C-terminal domain"/>
    <property type="match status" value="1"/>
</dbReference>